<keyword evidence="10" id="KW-1185">Reference proteome</keyword>
<evidence type="ECO:0000256" key="2">
    <source>
        <dbReference type="ARBA" id="ARBA00022763"/>
    </source>
</evidence>
<dbReference type="AlphaFoldDB" id="A0A379JHR4"/>
<evidence type="ECO:0000259" key="8">
    <source>
        <dbReference type="PROSITE" id="PS51198"/>
    </source>
</evidence>
<dbReference type="InterPro" id="IPR014016">
    <property type="entry name" value="UvrD-like_ATP-bd"/>
</dbReference>
<dbReference type="GO" id="GO:0000725">
    <property type="term" value="P:recombinational repair"/>
    <property type="evidence" value="ECO:0007669"/>
    <property type="project" value="TreeGrafter"/>
</dbReference>
<keyword evidence="1 7" id="KW-0547">Nucleotide-binding</keyword>
<dbReference type="GO" id="GO:0016787">
    <property type="term" value="F:hydrolase activity"/>
    <property type="evidence" value="ECO:0007669"/>
    <property type="project" value="UniProtKB-UniRule"/>
</dbReference>
<reference evidence="9 10" key="1">
    <citation type="submission" date="2018-06" db="EMBL/GenBank/DDBJ databases">
        <authorList>
            <consortium name="Pathogen Informatics"/>
            <person name="Doyle S."/>
        </authorList>
    </citation>
    <scope>NUCLEOTIDE SEQUENCE [LARGE SCALE GENOMIC DNA]</scope>
    <source>
        <strain evidence="9 10">NCTC1934</strain>
    </source>
</reference>
<evidence type="ECO:0000256" key="5">
    <source>
        <dbReference type="ARBA" id="ARBA00022840"/>
    </source>
</evidence>
<dbReference type="Pfam" id="PF00580">
    <property type="entry name" value="UvrD-helicase"/>
    <property type="match status" value="1"/>
</dbReference>
<dbReference type="Gene3D" id="1.10.10.160">
    <property type="match status" value="1"/>
</dbReference>
<sequence>MADMGFEQRRQWVDRQLAALPTLSAVHRRFLSVPLMRSGWHVLVDRASDFPPADRAGVFAVGPGGVFALVFADSVPSRSELRAIRTRAEEMFANLTAGRSRYVPHMVEVMLLMDRAVETPAEASYTTADLTSMPRQLFGGAKLSKQSARQIAFSVSARNTWFELISSDSAPVGTQTVSDSLFATSELREVERAKVLARPFSEWMTFLDPNQLELVHRNFNGPARFSGPAGTGKTVVALHRMARLVKHQPGRVLFTSFVKTLPAYHRSGFLRLAPNAQERAEFIGLHAWMMRFLEERGITVTLNDAAVENAFARAWRDAREVLTPIEPSPTYWKDEIHRVIKGRGITSLDEYLAIDRTSRNRILLNDSRRKAVWDDLYEPYRKNLSARGVADFNDAIDAAITELRAAPLDDPYALVVVDEVQDFTLMELKLVHQIAGGTPASPLLLVGDGQQQVYPGGWRLSDAGIPIVGRGAVLRTNYRNRQAVHEYAKHIDATNSVDDLDGAPGFVLRDTEVVLPGGKAKSETFSRKDASSRLVRAITESGLPLSDCAVITATNKAAEDYRNALRRAGIPTLSLEHYDGTQQDVVKVGTVHRAKGMDFAAVFHITEAPSKSLDGLSGGERDRAELAARQTMVALTRARDYIWIGFVQD</sequence>
<dbReference type="PANTHER" id="PTHR11070:SF45">
    <property type="entry name" value="DNA 3'-5' HELICASE"/>
    <property type="match status" value="1"/>
</dbReference>
<gene>
    <name evidence="9" type="primary">uvrD_2</name>
    <name evidence="9" type="ORF">NCTC1934_05231</name>
</gene>
<dbReference type="InterPro" id="IPR000212">
    <property type="entry name" value="DNA_helicase_UvrD/REP"/>
</dbReference>
<name>A0A379JHR4_9NOCA</name>
<proteinExistence type="predicted"/>
<dbReference type="GO" id="GO:0005829">
    <property type="term" value="C:cytosol"/>
    <property type="evidence" value="ECO:0007669"/>
    <property type="project" value="TreeGrafter"/>
</dbReference>
<dbReference type="EC" id="3.6.4.12" evidence="9"/>
<keyword evidence="3 7" id="KW-0378">Hydrolase</keyword>
<evidence type="ECO:0000313" key="9">
    <source>
        <dbReference type="EMBL" id="SUD47906.1"/>
    </source>
</evidence>
<keyword evidence="4 7" id="KW-0347">Helicase</keyword>
<keyword evidence="6" id="KW-0234">DNA repair</keyword>
<dbReference type="STRING" id="1406858.GCA_000710895_03952"/>
<evidence type="ECO:0000313" key="10">
    <source>
        <dbReference type="Proteomes" id="UP000255467"/>
    </source>
</evidence>
<dbReference type="GO" id="GO:0043138">
    <property type="term" value="F:3'-5' DNA helicase activity"/>
    <property type="evidence" value="ECO:0007669"/>
    <property type="project" value="TreeGrafter"/>
</dbReference>
<dbReference type="RefSeq" id="WP_255222108.1">
    <property type="nucleotide sequence ID" value="NZ_UGRY01000004.1"/>
</dbReference>
<keyword evidence="2" id="KW-0227">DNA damage</keyword>
<organism evidence="9 10">
    <name type="scientific">Nocardia otitidiscaviarum</name>
    <dbReference type="NCBI Taxonomy" id="1823"/>
    <lineage>
        <taxon>Bacteria</taxon>
        <taxon>Bacillati</taxon>
        <taxon>Actinomycetota</taxon>
        <taxon>Actinomycetes</taxon>
        <taxon>Mycobacteriales</taxon>
        <taxon>Nocardiaceae</taxon>
        <taxon>Nocardia</taxon>
    </lineage>
</organism>
<dbReference type="PANTHER" id="PTHR11070">
    <property type="entry name" value="UVRD / RECB / PCRA DNA HELICASE FAMILY MEMBER"/>
    <property type="match status" value="1"/>
</dbReference>
<dbReference type="PROSITE" id="PS51198">
    <property type="entry name" value="UVRD_HELICASE_ATP_BIND"/>
    <property type="match status" value="1"/>
</dbReference>
<dbReference type="GO" id="GO:0005524">
    <property type="term" value="F:ATP binding"/>
    <property type="evidence" value="ECO:0007669"/>
    <property type="project" value="UniProtKB-UniRule"/>
</dbReference>
<evidence type="ECO:0000256" key="6">
    <source>
        <dbReference type="ARBA" id="ARBA00023204"/>
    </source>
</evidence>
<evidence type="ECO:0000256" key="3">
    <source>
        <dbReference type="ARBA" id="ARBA00022801"/>
    </source>
</evidence>
<evidence type="ECO:0000256" key="1">
    <source>
        <dbReference type="ARBA" id="ARBA00022741"/>
    </source>
</evidence>
<dbReference type="SUPFAM" id="SSF52540">
    <property type="entry name" value="P-loop containing nucleoside triphosphate hydrolases"/>
    <property type="match status" value="1"/>
</dbReference>
<evidence type="ECO:0000256" key="7">
    <source>
        <dbReference type="PROSITE-ProRule" id="PRU00560"/>
    </source>
</evidence>
<dbReference type="Proteomes" id="UP000255467">
    <property type="component" value="Unassembled WGS sequence"/>
</dbReference>
<dbReference type="GO" id="GO:0003677">
    <property type="term" value="F:DNA binding"/>
    <property type="evidence" value="ECO:0007669"/>
    <property type="project" value="InterPro"/>
</dbReference>
<accession>A0A379JHR4</accession>
<protein>
    <submittedName>
        <fullName evidence="9">DNA helicase II</fullName>
        <ecNumber evidence="9">3.6.4.12</ecNumber>
    </submittedName>
</protein>
<evidence type="ECO:0000256" key="4">
    <source>
        <dbReference type="ARBA" id="ARBA00022806"/>
    </source>
</evidence>
<feature type="domain" description="UvrD-like helicase ATP-binding" evidence="8">
    <location>
        <begin position="206"/>
        <end position="494"/>
    </location>
</feature>
<dbReference type="Gene3D" id="3.40.50.300">
    <property type="entry name" value="P-loop containing nucleotide triphosphate hydrolases"/>
    <property type="match status" value="2"/>
</dbReference>
<feature type="binding site" evidence="7">
    <location>
        <begin position="227"/>
        <end position="234"/>
    </location>
    <ligand>
        <name>ATP</name>
        <dbReference type="ChEBI" id="CHEBI:30616"/>
    </ligand>
</feature>
<dbReference type="InterPro" id="IPR013986">
    <property type="entry name" value="DExx_box_DNA_helicase_dom_sf"/>
</dbReference>
<dbReference type="EMBL" id="UGRY01000004">
    <property type="protein sequence ID" value="SUD47906.1"/>
    <property type="molecule type" value="Genomic_DNA"/>
</dbReference>
<dbReference type="InterPro" id="IPR027417">
    <property type="entry name" value="P-loop_NTPase"/>
</dbReference>
<keyword evidence="5 7" id="KW-0067">ATP-binding</keyword>